<dbReference type="InterPro" id="IPR022941">
    <property type="entry name" value="SRP54"/>
</dbReference>
<dbReference type="InterPro" id="IPR003593">
    <property type="entry name" value="AAA+_ATPase"/>
</dbReference>
<evidence type="ECO:0000313" key="12">
    <source>
        <dbReference type="EMBL" id="KAK9837742.1"/>
    </source>
</evidence>
<dbReference type="GO" id="GO:0006614">
    <property type="term" value="P:SRP-dependent cotranslational protein targeting to membrane"/>
    <property type="evidence" value="ECO:0007669"/>
    <property type="project" value="InterPro"/>
</dbReference>
<evidence type="ECO:0000256" key="3">
    <source>
        <dbReference type="ARBA" id="ARBA00022801"/>
    </source>
</evidence>
<evidence type="ECO:0000256" key="4">
    <source>
        <dbReference type="ARBA" id="ARBA00022884"/>
    </source>
</evidence>
<reference evidence="12 13" key="1">
    <citation type="journal article" date="2024" name="Nat. Commun.">
        <title>Phylogenomics reveals the evolutionary origins of lichenization in chlorophyte algae.</title>
        <authorList>
            <person name="Puginier C."/>
            <person name="Libourel C."/>
            <person name="Otte J."/>
            <person name="Skaloud P."/>
            <person name="Haon M."/>
            <person name="Grisel S."/>
            <person name="Petersen M."/>
            <person name="Berrin J.G."/>
            <person name="Delaux P.M."/>
            <person name="Dal Grande F."/>
            <person name="Keller J."/>
        </authorList>
    </citation>
    <scope>NUCLEOTIDE SEQUENCE [LARGE SCALE GENOMIC DNA]</scope>
    <source>
        <strain evidence="12 13">SAG 2145</strain>
    </source>
</reference>
<evidence type="ECO:0000313" key="13">
    <source>
        <dbReference type="Proteomes" id="UP001438707"/>
    </source>
</evidence>
<dbReference type="EMBL" id="JALJOS010000006">
    <property type="protein sequence ID" value="KAK9837742.1"/>
    <property type="molecule type" value="Genomic_DNA"/>
</dbReference>
<dbReference type="InterPro" id="IPR013822">
    <property type="entry name" value="Signal_recog_particl_SRP54_hlx"/>
</dbReference>
<sequence length="491" mass="53817">MFDNLSRGLDKAWDMVRKDGKLTADNIKGPMREIRRALLEADVSLPLVRQFVKKVEESALGVKVVKGVRPDQQLVKVVNDELVSLMGGEKQDLNEPRLGPQVILLAGLQGVGKTTAAGKLALHLQKKMKKKVLMVATDVYRPAAIDQLVKLGSMIKVPVFEMGTDADPADIAAKGLEKAKKEKFDAVIVDTSGRLQIDSDMMTELQQVKEAVSPTDVLLAVDAMTGQEAAGVVKAFNDSAELTGAILTKMDGDSRGGAALSVKAISGKPIKFVGTGEKLEALEPFYPDRTASRILGMGDVLTLVEKAEEAAKQNDTEYMMKRLMQNKFDFNDFLNQYKMMNSMGTMGQVMKMIPGFNQITDKQTAAAEKSMARYEVMISSMTKQERADPELLALNISRRRRIARGSGNKEKDVSELMGVYTGMRGQFKRLAKMMQSGGMGGMQGMPKMTEQEMLQATLEGAGPRKVSPGKVRRKRTGGSSRMRELQELASR</sequence>
<dbReference type="NCBIfam" id="TIGR00959">
    <property type="entry name" value="ffh"/>
    <property type="match status" value="1"/>
</dbReference>
<dbReference type="SMART" id="SM00963">
    <property type="entry name" value="SRP54_N"/>
    <property type="match status" value="1"/>
</dbReference>
<dbReference type="GO" id="GO:0005525">
    <property type="term" value="F:GTP binding"/>
    <property type="evidence" value="ECO:0007669"/>
    <property type="project" value="UniProtKB-KW"/>
</dbReference>
<dbReference type="SUPFAM" id="SSF47446">
    <property type="entry name" value="Signal peptide-binding domain"/>
    <property type="match status" value="1"/>
</dbReference>
<feature type="domain" description="SRP54-type proteins GTP-binding" evidence="11">
    <location>
        <begin position="269"/>
        <end position="282"/>
    </location>
</feature>
<dbReference type="InterPro" id="IPR036891">
    <property type="entry name" value="Signal_recog_part_SRP54_M_sf"/>
</dbReference>
<evidence type="ECO:0000256" key="5">
    <source>
        <dbReference type="ARBA" id="ARBA00023134"/>
    </source>
</evidence>
<dbReference type="HAMAP" id="MF_00306">
    <property type="entry name" value="SRP54"/>
    <property type="match status" value="1"/>
</dbReference>
<evidence type="ECO:0000256" key="8">
    <source>
        <dbReference type="ARBA" id="ARBA00035672"/>
    </source>
</evidence>
<dbReference type="Pfam" id="PF00448">
    <property type="entry name" value="SRP54"/>
    <property type="match status" value="1"/>
</dbReference>
<dbReference type="SMART" id="SM00962">
    <property type="entry name" value="SRP54"/>
    <property type="match status" value="1"/>
</dbReference>
<evidence type="ECO:0000256" key="7">
    <source>
        <dbReference type="ARBA" id="ARBA00023274"/>
    </source>
</evidence>
<keyword evidence="13" id="KW-1185">Reference proteome</keyword>
<keyword evidence="5" id="KW-0342">GTP-binding</keyword>
<evidence type="ECO:0000256" key="9">
    <source>
        <dbReference type="ARBA" id="ARBA00048157"/>
    </source>
</evidence>
<evidence type="ECO:0000259" key="11">
    <source>
        <dbReference type="PROSITE" id="PS00300"/>
    </source>
</evidence>
<dbReference type="GO" id="GO:0008312">
    <property type="term" value="F:7S RNA binding"/>
    <property type="evidence" value="ECO:0007669"/>
    <property type="project" value="InterPro"/>
</dbReference>
<dbReference type="GO" id="GO:0005786">
    <property type="term" value="C:signal recognition particle, endoplasmic reticulum targeting"/>
    <property type="evidence" value="ECO:0007669"/>
    <property type="project" value="UniProtKB-KW"/>
</dbReference>
<keyword evidence="6" id="KW-0733">Signal recognition particle</keyword>
<dbReference type="Pfam" id="PF02978">
    <property type="entry name" value="SRP_SPB"/>
    <property type="match status" value="1"/>
</dbReference>
<dbReference type="Gene3D" id="1.10.260.30">
    <property type="entry name" value="Signal recognition particle, SRP54 subunit, M-domain"/>
    <property type="match status" value="1"/>
</dbReference>
<dbReference type="AlphaFoldDB" id="A0AAW1RVT7"/>
<accession>A0AAW1RVT7</accession>
<keyword evidence="2" id="KW-0547">Nucleotide-binding</keyword>
<dbReference type="FunFam" id="3.40.50.300:FF:000022">
    <property type="entry name" value="Signal recognition particle 54 kDa subunit"/>
    <property type="match status" value="1"/>
</dbReference>
<dbReference type="InterPro" id="IPR000897">
    <property type="entry name" value="SRP54_GTPase_dom"/>
</dbReference>
<dbReference type="Gene3D" id="3.40.50.300">
    <property type="entry name" value="P-loop containing nucleotide triphosphate hydrolases"/>
    <property type="match status" value="1"/>
</dbReference>
<keyword evidence="7" id="KW-0687">Ribonucleoprotein</keyword>
<evidence type="ECO:0000256" key="10">
    <source>
        <dbReference type="SAM" id="MobiDB-lite"/>
    </source>
</evidence>
<name>A0AAW1RVT7_9CHLO</name>
<dbReference type="Gene3D" id="1.20.120.140">
    <property type="entry name" value="Signal recognition particle SRP54, nucleotide-binding domain"/>
    <property type="match status" value="1"/>
</dbReference>
<protein>
    <recommendedName>
        <fullName evidence="8">signal-recognition-particle GTPase</fullName>
        <ecNumber evidence="8">3.6.5.4</ecNumber>
    </recommendedName>
</protein>
<feature type="region of interest" description="Disordered" evidence="10">
    <location>
        <begin position="459"/>
        <end position="491"/>
    </location>
</feature>
<dbReference type="Pfam" id="PF02881">
    <property type="entry name" value="SRP54_N"/>
    <property type="match status" value="1"/>
</dbReference>
<keyword evidence="3" id="KW-0378">Hydrolase</keyword>
<proteinExistence type="inferred from homology"/>
<dbReference type="PANTHER" id="PTHR11564">
    <property type="entry name" value="SIGNAL RECOGNITION PARTICLE 54K PROTEIN SRP54"/>
    <property type="match status" value="1"/>
</dbReference>
<comment type="catalytic activity">
    <reaction evidence="9">
        <text>GTP + H2O = GDP + phosphate + H(+)</text>
        <dbReference type="Rhea" id="RHEA:19669"/>
        <dbReference type="ChEBI" id="CHEBI:15377"/>
        <dbReference type="ChEBI" id="CHEBI:15378"/>
        <dbReference type="ChEBI" id="CHEBI:37565"/>
        <dbReference type="ChEBI" id="CHEBI:43474"/>
        <dbReference type="ChEBI" id="CHEBI:58189"/>
        <dbReference type="EC" id="3.6.5.4"/>
    </reaction>
    <physiologicalReaction direction="left-to-right" evidence="9">
        <dbReference type="Rhea" id="RHEA:19670"/>
    </physiologicalReaction>
</comment>
<dbReference type="InterPro" id="IPR004125">
    <property type="entry name" value="Signal_recog_particle_SRP54_M"/>
</dbReference>
<dbReference type="PANTHER" id="PTHR11564:SF5">
    <property type="entry name" value="SIGNAL RECOGNITION PARTICLE SUBUNIT SRP54"/>
    <property type="match status" value="1"/>
</dbReference>
<keyword evidence="4" id="KW-0694">RNA-binding</keyword>
<dbReference type="SMART" id="SM00382">
    <property type="entry name" value="AAA"/>
    <property type="match status" value="1"/>
</dbReference>
<dbReference type="EC" id="3.6.5.4" evidence="8"/>
<dbReference type="SUPFAM" id="SSF52540">
    <property type="entry name" value="P-loop containing nucleoside triphosphate hydrolases"/>
    <property type="match status" value="1"/>
</dbReference>
<dbReference type="PROSITE" id="PS00300">
    <property type="entry name" value="SRP54"/>
    <property type="match status" value="1"/>
</dbReference>
<organism evidence="12 13">
    <name type="scientific">Apatococcus lobatus</name>
    <dbReference type="NCBI Taxonomy" id="904363"/>
    <lineage>
        <taxon>Eukaryota</taxon>
        <taxon>Viridiplantae</taxon>
        <taxon>Chlorophyta</taxon>
        <taxon>core chlorophytes</taxon>
        <taxon>Trebouxiophyceae</taxon>
        <taxon>Chlorellales</taxon>
        <taxon>Chlorellaceae</taxon>
        <taxon>Apatococcus</taxon>
    </lineage>
</organism>
<dbReference type="Proteomes" id="UP001438707">
    <property type="component" value="Unassembled WGS sequence"/>
</dbReference>
<evidence type="ECO:0000256" key="6">
    <source>
        <dbReference type="ARBA" id="ARBA00023135"/>
    </source>
</evidence>
<evidence type="ECO:0000256" key="2">
    <source>
        <dbReference type="ARBA" id="ARBA00022741"/>
    </source>
</evidence>
<comment type="caution">
    <text evidence="12">The sequence shown here is derived from an EMBL/GenBank/DDBJ whole genome shotgun (WGS) entry which is preliminary data.</text>
</comment>
<evidence type="ECO:0000256" key="1">
    <source>
        <dbReference type="ARBA" id="ARBA00005450"/>
    </source>
</evidence>
<comment type="similarity">
    <text evidence="1">Belongs to the GTP-binding SRP family. SRP54 subfamily.</text>
</comment>
<gene>
    <name evidence="12" type="ORF">WJX74_004050</name>
</gene>
<dbReference type="InterPro" id="IPR027417">
    <property type="entry name" value="P-loop_NTPase"/>
</dbReference>
<dbReference type="GO" id="GO:0003924">
    <property type="term" value="F:GTPase activity"/>
    <property type="evidence" value="ECO:0007669"/>
    <property type="project" value="InterPro"/>
</dbReference>
<feature type="compositionally biased region" description="Basic and acidic residues" evidence="10">
    <location>
        <begin position="481"/>
        <end position="491"/>
    </location>
</feature>
<dbReference type="InterPro" id="IPR042101">
    <property type="entry name" value="SRP54_N_sf"/>
</dbReference>
<dbReference type="InterPro" id="IPR004780">
    <property type="entry name" value="SRP"/>
</dbReference>
<dbReference type="CDD" id="cd18539">
    <property type="entry name" value="SRP_G"/>
    <property type="match status" value="1"/>
</dbReference>